<evidence type="ECO:0000256" key="1">
    <source>
        <dbReference type="SAM" id="MobiDB-lite"/>
    </source>
</evidence>
<organism evidence="3 4">
    <name type="scientific">Rotaria sordida</name>
    <dbReference type="NCBI Taxonomy" id="392033"/>
    <lineage>
        <taxon>Eukaryota</taxon>
        <taxon>Metazoa</taxon>
        <taxon>Spiralia</taxon>
        <taxon>Gnathifera</taxon>
        <taxon>Rotifera</taxon>
        <taxon>Eurotatoria</taxon>
        <taxon>Bdelloidea</taxon>
        <taxon>Philodinida</taxon>
        <taxon>Philodinidae</taxon>
        <taxon>Rotaria</taxon>
    </lineage>
</organism>
<keyword evidence="2" id="KW-1133">Transmembrane helix</keyword>
<reference evidence="3" key="1">
    <citation type="submission" date="2021-02" db="EMBL/GenBank/DDBJ databases">
        <authorList>
            <person name="Nowell W R."/>
        </authorList>
    </citation>
    <scope>NUCLEOTIDE SEQUENCE</scope>
</reference>
<feature type="compositionally biased region" description="Polar residues" evidence="1">
    <location>
        <begin position="443"/>
        <end position="455"/>
    </location>
</feature>
<evidence type="ECO:0000313" key="3">
    <source>
        <dbReference type="EMBL" id="CAF1338976.1"/>
    </source>
</evidence>
<dbReference type="AlphaFoldDB" id="A0A815GI58"/>
<keyword evidence="2" id="KW-0472">Membrane</keyword>
<name>A0A815GI58_9BILA</name>
<sequence length="455" mass="50953">MGLYRTLAIVFCLAISGIVISSVLILSLIPLYVPSRDLIVSNIDKTRSFQCISQFSKISKRQTLTAYVDPVDASSFPVLQKFIRNVLTKWSKVPRSVIVHVEEAYIDFSDNTLYMLGNYIFSIFCKESCQNHIINSPLIISGQIQTLNNFSIFGLSIDVRIMIHKNINNLRLRSLSFVSENLTDPIIFKFTMRPTSKILLHSQRRQVANTNENESVYKLIRQMLGLTNKVRNISFIITDFNLAQGNGSPQLFVTVRLRHPIYCTTTCIDEIIDDLFETLLGSSQINGFTYTNGITTYIIDKIDLIGVGRSAPASFFILSYPIENMTNITEGPITDRTSLINIKSGIEQSLSPSRDIKVLGASIARDETSMAKALSVERRIRRQRQIRYLLIVIIRGDIFKLLKPQIQTIQGFTLSSTTATTSTTTRNGTITPITIPNLTTPGSEGSNTTAVQGTR</sequence>
<protein>
    <submittedName>
        <fullName evidence="3">Uncharacterized protein</fullName>
    </submittedName>
</protein>
<feature type="region of interest" description="Disordered" evidence="1">
    <location>
        <begin position="420"/>
        <end position="455"/>
    </location>
</feature>
<feature type="transmembrane region" description="Helical" evidence="2">
    <location>
        <begin position="7"/>
        <end position="33"/>
    </location>
</feature>
<feature type="compositionally biased region" description="Low complexity" evidence="1">
    <location>
        <begin position="420"/>
        <end position="442"/>
    </location>
</feature>
<comment type="caution">
    <text evidence="3">The sequence shown here is derived from an EMBL/GenBank/DDBJ whole genome shotgun (WGS) entry which is preliminary data.</text>
</comment>
<keyword evidence="4" id="KW-1185">Reference proteome</keyword>
<keyword evidence="2" id="KW-0812">Transmembrane</keyword>
<evidence type="ECO:0000256" key="2">
    <source>
        <dbReference type="SAM" id="Phobius"/>
    </source>
</evidence>
<evidence type="ECO:0000313" key="4">
    <source>
        <dbReference type="Proteomes" id="UP000663870"/>
    </source>
</evidence>
<gene>
    <name evidence="3" type="ORF">JXQ802_LOCUS31466</name>
</gene>
<accession>A0A815GI58</accession>
<dbReference type="Proteomes" id="UP000663870">
    <property type="component" value="Unassembled WGS sequence"/>
</dbReference>
<proteinExistence type="predicted"/>
<dbReference type="EMBL" id="CAJNOL010001335">
    <property type="protein sequence ID" value="CAF1338976.1"/>
    <property type="molecule type" value="Genomic_DNA"/>
</dbReference>